<keyword evidence="2" id="KW-1185">Reference proteome</keyword>
<dbReference type="SUPFAM" id="SSF48403">
    <property type="entry name" value="Ankyrin repeat"/>
    <property type="match status" value="1"/>
</dbReference>
<accession>A0A6S7L071</accession>
<name>A0A6S7L071_PARCT</name>
<dbReference type="Proteomes" id="UP001152795">
    <property type="component" value="Unassembled WGS sequence"/>
</dbReference>
<reference evidence="1" key="1">
    <citation type="submission" date="2020-04" db="EMBL/GenBank/DDBJ databases">
        <authorList>
            <person name="Alioto T."/>
            <person name="Alioto T."/>
            <person name="Gomez Garrido J."/>
        </authorList>
    </citation>
    <scope>NUCLEOTIDE SEQUENCE</scope>
    <source>
        <strain evidence="1">A484AB</strain>
    </source>
</reference>
<feature type="non-terminal residue" evidence="1">
    <location>
        <position position="209"/>
    </location>
</feature>
<protein>
    <submittedName>
        <fullName evidence="1">Uncharacterized protein</fullName>
    </submittedName>
</protein>
<evidence type="ECO:0000313" key="1">
    <source>
        <dbReference type="EMBL" id="CAB4031962.1"/>
    </source>
</evidence>
<dbReference type="Gene3D" id="1.25.40.20">
    <property type="entry name" value="Ankyrin repeat-containing domain"/>
    <property type="match status" value="2"/>
</dbReference>
<dbReference type="EMBL" id="CACRXK020018015">
    <property type="protein sequence ID" value="CAB4031962.1"/>
    <property type="molecule type" value="Genomic_DNA"/>
</dbReference>
<gene>
    <name evidence="1" type="ORF">PACLA_8A022833</name>
</gene>
<comment type="caution">
    <text evidence="1">The sequence shown here is derived from an EMBL/GenBank/DDBJ whole genome shotgun (WGS) entry which is preliminary data.</text>
</comment>
<dbReference type="InterPro" id="IPR036770">
    <property type="entry name" value="Ankyrin_rpt-contain_sf"/>
</dbReference>
<proteinExistence type="predicted"/>
<dbReference type="AlphaFoldDB" id="A0A6S7L071"/>
<evidence type="ECO:0000313" key="2">
    <source>
        <dbReference type="Proteomes" id="UP001152795"/>
    </source>
</evidence>
<organism evidence="1 2">
    <name type="scientific">Paramuricea clavata</name>
    <name type="common">Red gorgonian</name>
    <name type="synonym">Violescent sea-whip</name>
    <dbReference type="NCBI Taxonomy" id="317549"/>
    <lineage>
        <taxon>Eukaryota</taxon>
        <taxon>Metazoa</taxon>
        <taxon>Cnidaria</taxon>
        <taxon>Anthozoa</taxon>
        <taxon>Octocorallia</taxon>
        <taxon>Malacalcyonacea</taxon>
        <taxon>Plexauridae</taxon>
        <taxon>Paramuricea</taxon>
    </lineage>
</organism>
<sequence>MDYVKCIKVLLKNGANIKALDDFSKTPYQTAMQHKRKESAKCLKSAEIIRAAGKNPQELQGLLEETSTKDITPTCFDDALIEACHRGNFDAACMLLVFGAKKIKESACISIRNGHYKISALLLLCYAALQGNVNVLEALLDKSLDCYEWLQMFVDESVPIGTVVENIRESLKNIEDYTSIAIKLPDLGNSVTVLKDLLVNTSCRVKEKK</sequence>